<dbReference type="Proteomes" id="UP000281084">
    <property type="component" value="Unassembled WGS sequence"/>
</dbReference>
<keyword evidence="1" id="KW-0732">Signal</keyword>
<proteinExistence type="predicted"/>
<comment type="caution">
    <text evidence="2">The sequence shown here is derived from an EMBL/GenBank/DDBJ whole genome shotgun (WGS) entry which is preliminary data.</text>
</comment>
<accession>A0A3A8G4M2</accession>
<evidence type="ECO:0000313" key="3">
    <source>
        <dbReference type="Proteomes" id="UP000281084"/>
    </source>
</evidence>
<evidence type="ECO:0000256" key="1">
    <source>
        <dbReference type="SAM" id="SignalP"/>
    </source>
</evidence>
<feature type="chain" id="PRO_5017469785" evidence="1">
    <location>
        <begin position="21"/>
        <end position="129"/>
    </location>
</feature>
<gene>
    <name evidence="2" type="ORF">D7V64_05590</name>
</gene>
<dbReference type="PROSITE" id="PS51257">
    <property type="entry name" value="PROKAR_LIPOPROTEIN"/>
    <property type="match status" value="1"/>
</dbReference>
<dbReference type="EMBL" id="RAXZ01000005">
    <property type="protein sequence ID" value="RKG53885.1"/>
    <property type="molecule type" value="Genomic_DNA"/>
</dbReference>
<dbReference type="AlphaFoldDB" id="A0A3A8G4M2"/>
<organism evidence="2 3">
    <name type="scientific">Acinetobacter cumulans</name>
    <dbReference type="NCBI Taxonomy" id="2136182"/>
    <lineage>
        <taxon>Bacteria</taxon>
        <taxon>Pseudomonadati</taxon>
        <taxon>Pseudomonadota</taxon>
        <taxon>Gammaproteobacteria</taxon>
        <taxon>Moraxellales</taxon>
        <taxon>Moraxellaceae</taxon>
        <taxon>Acinetobacter</taxon>
    </lineage>
</organism>
<evidence type="ECO:0000313" key="2">
    <source>
        <dbReference type="EMBL" id="RKG53885.1"/>
    </source>
</evidence>
<sequence length="129" mass="13744">MKLKALILTGLAGLALSACTSAPTIPQIQAGALQEVSNIDVYPNTTNNKAQLNKLVDKCVIEFTGQLENGKVVEQWTFKGLTLISAGSATFAKDGTSTATGFDLHAPEVQKNFLALRHHFAKEAIAQCD</sequence>
<dbReference type="RefSeq" id="WP_120367116.1">
    <property type="nucleotide sequence ID" value="NZ_RAXZ01000005.1"/>
</dbReference>
<reference evidence="2 3" key="1">
    <citation type="submission" date="2018-09" db="EMBL/GenBank/DDBJ databases">
        <title>The draft genome of Acinetobacter spp. strains.</title>
        <authorList>
            <person name="Qin J."/>
            <person name="Feng Y."/>
            <person name="Zong Z."/>
        </authorList>
    </citation>
    <scope>NUCLEOTIDE SEQUENCE [LARGE SCALE GENOMIC DNA]</scope>
    <source>
        <strain evidence="2 3">WCHAc060002</strain>
    </source>
</reference>
<feature type="signal peptide" evidence="1">
    <location>
        <begin position="1"/>
        <end position="20"/>
    </location>
</feature>
<protein>
    <submittedName>
        <fullName evidence="2">Uncharacterized protein</fullName>
    </submittedName>
</protein>
<name>A0A3A8G4M2_9GAMM</name>